<evidence type="ECO:0008006" key="4">
    <source>
        <dbReference type="Google" id="ProtNLM"/>
    </source>
</evidence>
<sequence length="306" mass="34183">MSWALLGPQLIKEAINQSRQSLPNHKTSKGEPHCTPHTYPLDPGCDPPLLHVLYARTENHAKPATKAESTPQIKTQMERLDLLDDWRRVLSNLSLDWSTCPEGLSGEAATQTSPRSYGLKAFKEAMKVHPAPKKRNITFRYNINSSLLEANRLIGRQKKLRRLPHIFSRVLELPFHSDADVLIEENSDCFRFIVITDDVSDDVRAHTIVIHPGVTKIVIRGSNLLELSLDELELDLWRFRLPPSTRPELANAVYVDGELIVTVPKGADTDDSGDANEEEEVWGEGNGDLRGGVGLSCNDTTISILK</sequence>
<comment type="caution">
    <text evidence="2">The sequence shown here is derived from an EMBL/GenBank/DDBJ whole genome shotgun (WGS) entry which is preliminary data.</text>
</comment>
<keyword evidence="3" id="KW-1185">Reference proteome</keyword>
<name>A0A9Q0K0F0_9MAGN</name>
<dbReference type="OrthoDB" id="1922291at2759"/>
<gene>
    <name evidence="2" type="ORF">NE237_013711</name>
</gene>
<evidence type="ECO:0000313" key="2">
    <source>
        <dbReference type="EMBL" id="KAJ4956928.1"/>
    </source>
</evidence>
<dbReference type="PANTHER" id="PTHR33879">
    <property type="entry name" value="17.6 KDA CLASS II HEAT SHOCK PROTEIN-RELATED"/>
    <property type="match status" value="1"/>
</dbReference>
<dbReference type="CDD" id="cd06464">
    <property type="entry name" value="ACD_sHsps-like"/>
    <property type="match status" value="1"/>
</dbReference>
<dbReference type="AlphaFoldDB" id="A0A9Q0K0F0"/>
<reference evidence="2" key="1">
    <citation type="journal article" date="2023" name="Plant J.">
        <title>The genome of the king protea, Protea cynaroides.</title>
        <authorList>
            <person name="Chang J."/>
            <person name="Duong T.A."/>
            <person name="Schoeman C."/>
            <person name="Ma X."/>
            <person name="Roodt D."/>
            <person name="Barker N."/>
            <person name="Li Z."/>
            <person name="Van de Peer Y."/>
            <person name="Mizrachi E."/>
        </authorList>
    </citation>
    <scope>NUCLEOTIDE SEQUENCE</scope>
    <source>
        <tissue evidence="2">Young leaves</tissue>
    </source>
</reference>
<feature type="compositionally biased region" description="Acidic residues" evidence="1">
    <location>
        <begin position="269"/>
        <end position="282"/>
    </location>
</feature>
<feature type="region of interest" description="Disordered" evidence="1">
    <location>
        <begin position="20"/>
        <end position="40"/>
    </location>
</feature>
<organism evidence="2 3">
    <name type="scientific">Protea cynaroides</name>
    <dbReference type="NCBI Taxonomy" id="273540"/>
    <lineage>
        <taxon>Eukaryota</taxon>
        <taxon>Viridiplantae</taxon>
        <taxon>Streptophyta</taxon>
        <taxon>Embryophyta</taxon>
        <taxon>Tracheophyta</taxon>
        <taxon>Spermatophyta</taxon>
        <taxon>Magnoliopsida</taxon>
        <taxon>Proteales</taxon>
        <taxon>Proteaceae</taxon>
        <taxon>Protea</taxon>
    </lineage>
</organism>
<dbReference type="PANTHER" id="PTHR33879:SF3">
    <property type="entry name" value="17.6 KDA CLASS II HEAT SHOCK PROTEIN-RELATED"/>
    <property type="match status" value="1"/>
</dbReference>
<dbReference type="EMBL" id="JAMYWD010000011">
    <property type="protein sequence ID" value="KAJ4956928.1"/>
    <property type="molecule type" value="Genomic_DNA"/>
</dbReference>
<accession>A0A9Q0K0F0</accession>
<feature type="region of interest" description="Disordered" evidence="1">
    <location>
        <begin position="266"/>
        <end position="285"/>
    </location>
</feature>
<dbReference type="Proteomes" id="UP001141806">
    <property type="component" value="Unassembled WGS sequence"/>
</dbReference>
<protein>
    <recommendedName>
        <fullName evidence="4">SHSP domain-containing protein</fullName>
    </recommendedName>
</protein>
<proteinExistence type="predicted"/>
<evidence type="ECO:0000256" key="1">
    <source>
        <dbReference type="SAM" id="MobiDB-lite"/>
    </source>
</evidence>
<evidence type="ECO:0000313" key="3">
    <source>
        <dbReference type="Proteomes" id="UP001141806"/>
    </source>
</evidence>